<dbReference type="EMBL" id="CM056792">
    <property type="protein sequence ID" value="KAJ8722179.1"/>
    <property type="molecule type" value="Genomic_DNA"/>
</dbReference>
<comment type="caution">
    <text evidence="1">The sequence shown here is derived from an EMBL/GenBank/DDBJ whole genome shotgun (WGS) entry which is preliminary data.</text>
</comment>
<evidence type="ECO:0000313" key="2">
    <source>
        <dbReference type="Proteomes" id="UP001231649"/>
    </source>
</evidence>
<organism evidence="1 2">
    <name type="scientific">Mythimna loreyi</name>
    <dbReference type="NCBI Taxonomy" id="667449"/>
    <lineage>
        <taxon>Eukaryota</taxon>
        <taxon>Metazoa</taxon>
        <taxon>Ecdysozoa</taxon>
        <taxon>Arthropoda</taxon>
        <taxon>Hexapoda</taxon>
        <taxon>Insecta</taxon>
        <taxon>Pterygota</taxon>
        <taxon>Neoptera</taxon>
        <taxon>Endopterygota</taxon>
        <taxon>Lepidoptera</taxon>
        <taxon>Glossata</taxon>
        <taxon>Ditrysia</taxon>
        <taxon>Noctuoidea</taxon>
        <taxon>Noctuidae</taxon>
        <taxon>Noctuinae</taxon>
        <taxon>Hadenini</taxon>
        <taxon>Mythimna</taxon>
    </lineage>
</organism>
<accession>A0ACC2QRJ3</accession>
<reference evidence="1" key="1">
    <citation type="submission" date="2023-03" db="EMBL/GenBank/DDBJ databases">
        <title>Chromosome-level genomes of two armyworms, Mythimna separata and Mythimna loreyi, provide insights into the biosynthesis and reception of sex pheromones.</title>
        <authorList>
            <person name="Zhao H."/>
        </authorList>
    </citation>
    <scope>NUCLEOTIDE SEQUENCE</scope>
    <source>
        <strain evidence="1">BeijingLab</strain>
    </source>
</reference>
<proteinExistence type="predicted"/>
<evidence type="ECO:0000313" key="1">
    <source>
        <dbReference type="EMBL" id="KAJ8722179.1"/>
    </source>
</evidence>
<name>A0ACC2QRJ3_9NEOP</name>
<gene>
    <name evidence="1" type="ORF">PYW08_004581</name>
</gene>
<protein>
    <submittedName>
        <fullName evidence="1">Uncharacterized protein</fullName>
    </submittedName>
</protein>
<sequence length="520" mass="58718">MKTLLLVVIQVLVLVSVQCTPCPKEQSIDITNGVKHPNSSVIFEGVEYKDGTWYELEENGTTAVMGCPCIGRKCLHRCCKRGSAFFNGSCTETNSSAINPFSPPVYNGKVLSSVVAHEQFFYLYQRACDDSYLVDSGAAGEELYLQQNGTIYEVSPGGQMWHPAMTYCVEMKFNENFSEPRLVAGICFQDIETDDSPILYTAYAVGLIVSVPFLLATFLIYALIPELRNLHGMCLMAYCGGLIVAYPFLAYLKLHVGRVGVAMTGCLVVAFIVYYAFQTSFFWLNVMCFDIWRTFSGYRGGSTNKRRDKRRFLLYGLYAWGVPLILTGLTAAMQFSDLPQHIVSPGFGTKRCWFVDWLADLVYFFTPVLVLVVCNVIFFSVTAHRIRSIRQETAILKGSESSRSDKLKKDKQRYGLYLKLFMVMGVNWTVELLSFAVGGSNWYWVIADISNIGLGIFVFLIFVWKKKVRNLVQKRFRSMFGMATPERDTRTGKWNTTSTAPTEDTRISTDDSALRLKDMH</sequence>
<keyword evidence="2" id="KW-1185">Reference proteome</keyword>
<dbReference type="Proteomes" id="UP001231649">
    <property type="component" value="Chromosome 16"/>
</dbReference>